<sequence length="69" mass="8128">MGIKPSVEPVNLLKIILFCYSEGIMTSRKIEAFCKYDTRAFFTLEGSKVPDYTTINRFRKIWRSSRPIY</sequence>
<name>A0ABR9ZXX2_9FIRM</name>
<accession>A0ABR9ZXX2</accession>
<evidence type="ECO:0000313" key="3">
    <source>
        <dbReference type="Proteomes" id="UP000614200"/>
    </source>
</evidence>
<keyword evidence="3" id="KW-1185">Reference proteome</keyword>
<dbReference type="PANTHER" id="PTHR33408">
    <property type="entry name" value="TRANSPOSASE"/>
    <property type="match status" value="1"/>
</dbReference>
<organism evidence="2 3">
    <name type="scientific">Fusibacter ferrireducens</name>
    <dbReference type="NCBI Taxonomy" id="2785058"/>
    <lineage>
        <taxon>Bacteria</taxon>
        <taxon>Bacillati</taxon>
        <taxon>Bacillota</taxon>
        <taxon>Clostridia</taxon>
        <taxon>Eubacteriales</taxon>
        <taxon>Eubacteriales Family XII. Incertae Sedis</taxon>
        <taxon>Fusibacter</taxon>
    </lineage>
</organism>
<feature type="domain" description="Transposase InsH N-terminal" evidence="1">
    <location>
        <begin position="5"/>
        <end position="60"/>
    </location>
</feature>
<dbReference type="EMBL" id="JADKNH010000010">
    <property type="protein sequence ID" value="MBF4694725.1"/>
    <property type="molecule type" value="Genomic_DNA"/>
</dbReference>
<evidence type="ECO:0000313" key="2">
    <source>
        <dbReference type="EMBL" id="MBF4694725.1"/>
    </source>
</evidence>
<proteinExistence type="predicted"/>
<evidence type="ECO:0000259" key="1">
    <source>
        <dbReference type="Pfam" id="PF05598"/>
    </source>
</evidence>
<dbReference type="Proteomes" id="UP000614200">
    <property type="component" value="Unassembled WGS sequence"/>
</dbReference>
<dbReference type="Pfam" id="PF05598">
    <property type="entry name" value="DUF772"/>
    <property type="match status" value="1"/>
</dbReference>
<dbReference type="PANTHER" id="PTHR33408:SF2">
    <property type="entry name" value="TRANSPOSASE DDE DOMAIN-CONTAINING PROTEIN"/>
    <property type="match status" value="1"/>
</dbReference>
<protein>
    <submittedName>
        <fullName evidence="2">Transposase</fullName>
    </submittedName>
</protein>
<gene>
    <name evidence="2" type="ORF">ISU02_16550</name>
</gene>
<dbReference type="InterPro" id="IPR008490">
    <property type="entry name" value="Transposase_InsH_N"/>
</dbReference>
<comment type="caution">
    <text evidence="2">The sequence shown here is derived from an EMBL/GenBank/DDBJ whole genome shotgun (WGS) entry which is preliminary data.</text>
</comment>
<reference evidence="2 3" key="1">
    <citation type="submission" date="2020-11" db="EMBL/GenBank/DDBJ databases">
        <title>Fusibacter basophilias sp. nov.</title>
        <authorList>
            <person name="Qiu D."/>
        </authorList>
    </citation>
    <scope>NUCLEOTIDE SEQUENCE [LARGE SCALE GENOMIC DNA]</scope>
    <source>
        <strain evidence="2 3">Q10-2</strain>
    </source>
</reference>